<gene>
    <name evidence="2" type="ORF">DFP72DRAFT_1172605</name>
</gene>
<evidence type="ECO:0000313" key="3">
    <source>
        <dbReference type="Proteomes" id="UP000521943"/>
    </source>
</evidence>
<reference evidence="2 3" key="1">
    <citation type="submission" date="2020-07" db="EMBL/GenBank/DDBJ databases">
        <title>Comparative genomics of pyrophilous fungi reveals a link between fire events and developmental genes.</title>
        <authorList>
            <consortium name="DOE Joint Genome Institute"/>
            <person name="Steindorff A.S."/>
            <person name="Carver A."/>
            <person name="Calhoun S."/>
            <person name="Stillman K."/>
            <person name="Liu H."/>
            <person name="Lipzen A."/>
            <person name="Pangilinan J."/>
            <person name="Labutti K."/>
            <person name="Bruns T.D."/>
            <person name="Grigoriev I.V."/>
        </authorList>
    </citation>
    <scope>NUCLEOTIDE SEQUENCE [LARGE SCALE GENOMIC DNA]</scope>
    <source>
        <strain evidence="2 3">CBS 144469</strain>
    </source>
</reference>
<feature type="non-terminal residue" evidence="2">
    <location>
        <position position="1"/>
    </location>
</feature>
<dbReference type="EMBL" id="JACGCI010000053">
    <property type="protein sequence ID" value="KAF6750984.1"/>
    <property type="molecule type" value="Genomic_DNA"/>
</dbReference>
<protein>
    <submittedName>
        <fullName evidence="2">Uncharacterized protein</fullName>
    </submittedName>
</protein>
<name>A0A8H6HPV0_9AGAR</name>
<dbReference type="Proteomes" id="UP000521943">
    <property type="component" value="Unassembled WGS sequence"/>
</dbReference>
<keyword evidence="3" id="KW-1185">Reference proteome</keyword>
<proteinExistence type="predicted"/>
<evidence type="ECO:0000313" key="2">
    <source>
        <dbReference type="EMBL" id="KAF6750984.1"/>
    </source>
</evidence>
<dbReference type="AlphaFoldDB" id="A0A8H6HPV0"/>
<feature type="compositionally biased region" description="Low complexity" evidence="1">
    <location>
        <begin position="54"/>
        <end position="65"/>
    </location>
</feature>
<feature type="region of interest" description="Disordered" evidence="1">
    <location>
        <begin position="33"/>
        <end position="99"/>
    </location>
</feature>
<comment type="caution">
    <text evidence="2">The sequence shown here is derived from an EMBL/GenBank/DDBJ whole genome shotgun (WGS) entry which is preliminary data.</text>
</comment>
<feature type="compositionally biased region" description="Basic and acidic residues" evidence="1">
    <location>
        <begin position="33"/>
        <end position="53"/>
    </location>
</feature>
<evidence type="ECO:0000256" key="1">
    <source>
        <dbReference type="SAM" id="MobiDB-lite"/>
    </source>
</evidence>
<sequence>MAILTGLDEADGPELFDYFDQLNKALPIHHNLSEDEHQNKLEARTSDGGRFDRLGGNQRAGAQQRGAEEEIEGVDIDSPVKPPTPSKRHQLATSCSGRV</sequence>
<organism evidence="2 3">
    <name type="scientific">Ephemerocybe angulata</name>
    <dbReference type="NCBI Taxonomy" id="980116"/>
    <lineage>
        <taxon>Eukaryota</taxon>
        <taxon>Fungi</taxon>
        <taxon>Dikarya</taxon>
        <taxon>Basidiomycota</taxon>
        <taxon>Agaricomycotina</taxon>
        <taxon>Agaricomycetes</taxon>
        <taxon>Agaricomycetidae</taxon>
        <taxon>Agaricales</taxon>
        <taxon>Agaricineae</taxon>
        <taxon>Psathyrellaceae</taxon>
        <taxon>Ephemerocybe</taxon>
    </lineage>
</organism>
<dbReference type="OrthoDB" id="10429051at2759"/>
<accession>A0A8H6HPV0</accession>